<dbReference type="RefSeq" id="WP_143079860.1">
    <property type="nucleotide sequence ID" value="NZ_MEHT01000001.1"/>
</dbReference>
<reference evidence="2 3" key="1">
    <citation type="submission" date="2018-06" db="EMBL/GenBank/DDBJ databases">
        <title>Genomic Encyclopedia of Archaeal and Bacterial Type Strains, Phase II (KMG-II): from individual species to whole genera.</title>
        <authorList>
            <person name="Goeker M."/>
        </authorList>
    </citation>
    <scope>NUCLEOTIDE SEQUENCE [LARGE SCALE GENOMIC DNA]</scope>
    <source>
        <strain evidence="2 3">DSM 13087</strain>
    </source>
</reference>
<evidence type="ECO:0000313" key="3">
    <source>
        <dbReference type="Proteomes" id="UP000249364"/>
    </source>
</evidence>
<dbReference type="AlphaFoldDB" id="A0A2W7QPW2"/>
<keyword evidence="3" id="KW-1185">Reference proteome</keyword>
<accession>A0A2W7QPW2</accession>
<feature type="region of interest" description="Disordered" evidence="1">
    <location>
        <begin position="46"/>
        <end position="74"/>
    </location>
</feature>
<protein>
    <submittedName>
        <fullName evidence="2">Uncharacterized protein</fullName>
    </submittedName>
</protein>
<organism evidence="2 3">
    <name type="scientific">Roseinatronobacter thiooxidans</name>
    <dbReference type="NCBI Taxonomy" id="121821"/>
    <lineage>
        <taxon>Bacteria</taxon>
        <taxon>Pseudomonadati</taxon>
        <taxon>Pseudomonadota</taxon>
        <taxon>Alphaproteobacteria</taxon>
        <taxon>Rhodobacterales</taxon>
        <taxon>Paracoccaceae</taxon>
        <taxon>Roseinatronobacter</taxon>
    </lineage>
</organism>
<gene>
    <name evidence="2" type="ORF">LY56_01490</name>
</gene>
<proteinExistence type="predicted"/>
<evidence type="ECO:0000313" key="2">
    <source>
        <dbReference type="EMBL" id="PZX45927.1"/>
    </source>
</evidence>
<dbReference type="STRING" id="121821.GCA_001870675_00278"/>
<comment type="caution">
    <text evidence="2">The sequence shown here is derived from an EMBL/GenBank/DDBJ whole genome shotgun (WGS) entry which is preliminary data.</text>
</comment>
<dbReference type="EMBL" id="QKZQ01000005">
    <property type="protein sequence ID" value="PZX45927.1"/>
    <property type="molecule type" value="Genomic_DNA"/>
</dbReference>
<sequence>MKDQLLDLSKPEAARGDGPRERACLRCKTMFSSEGFGERICKRCKGSSTWRNPASASGGGGGTGSKARSSGSSS</sequence>
<evidence type="ECO:0000256" key="1">
    <source>
        <dbReference type="SAM" id="MobiDB-lite"/>
    </source>
</evidence>
<dbReference type="OrthoDB" id="7361228at2"/>
<feature type="compositionally biased region" description="Low complexity" evidence="1">
    <location>
        <begin position="65"/>
        <end position="74"/>
    </location>
</feature>
<dbReference type="Proteomes" id="UP000249364">
    <property type="component" value="Unassembled WGS sequence"/>
</dbReference>
<name>A0A2W7QPW2_9RHOB</name>